<feature type="region of interest" description="Disordered" evidence="1">
    <location>
        <begin position="1"/>
        <end position="31"/>
    </location>
</feature>
<accession>A0A5C4NYL7</accession>
<gene>
    <name evidence="3" type="ORF">FHI69_03110</name>
</gene>
<sequence>MSNIKSGPWQGRTNERTSFASGGEPPYDDGMDSRVAKLEEFVVEARERLTSIETRLEQTASKTDAYELRGNIKDLDAKLSADVRALGVTQTTNNTILAANISSDIKDIAAKFGSAIELANSKLGNELVKAKADVESQINSVKWEAKSYTESAASTFKIDVQKNTTDITRWMIITVVGLFIGFAGLFFTMSNFLKPSASASTANHAPATAASAQAAPSAPTPP</sequence>
<keyword evidence="2" id="KW-0472">Membrane</keyword>
<reference evidence="3 4" key="1">
    <citation type="submission" date="2019-06" db="EMBL/GenBank/DDBJ databases">
        <title>Genome sequence of Janthinobacterium lividum UCD_MED1.</title>
        <authorList>
            <person name="De Leon M.E."/>
            <person name="Jospin G."/>
        </authorList>
    </citation>
    <scope>NUCLEOTIDE SEQUENCE [LARGE SCALE GENOMIC DNA]</scope>
    <source>
        <strain evidence="3 4">UCD_MED1</strain>
    </source>
</reference>
<dbReference type="AlphaFoldDB" id="A0A5C4NYL7"/>
<evidence type="ECO:0000313" key="4">
    <source>
        <dbReference type="Proteomes" id="UP000305681"/>
    </source>
</evidence>
<evidence type="ECO:0000313" key="3">
    <source>
        <dbReference type="EMBL" id="TNC78296.1"/>
    </source>
</evidence>
<dbReference type="Proteomes" id="UP000305681">
    <property type="component" value="Unassembled WGS sequence"/>
</dbReference>
<comment type="caution">
    <text evidence="3">The sequence shown here is derived from an EMBL/GenBank/DDBJ whole genome shotgun (WGS) entry which is preliminary data.</text>
</comment>
<organism evidence="3 4">
    <name type="scientific">Janthinobacterium lividum</name>
    <dbReference type="NCBI Taxonomy" id="29581"/>
    <lineage>
        <taxon>Bacteria</taxon>
        <taxon>Pseudomonadati</taxon>
        <taxon>Pseudomonadota</taxon>
        <taxon>Betaproteobacteria</taxon>
        <taxon>Burkholderiales</taxon>
        <taxon>Oxalobacteraceae</taxon>
        <taxon>Janthinobacterium</taxon>
    </lineage>
</organism>
<feature type="transmembrane region" description="Helical" evidence="2">
    <location>
        <begin position="170"/>
        <end position="188"/>
    </location>
</feature>
<name>A0A5C4NYL7_9BURK</name>
<evidence type="ECO:0000256" key="1">
    <source>
        <dbReference type="SAM" id="MobiDB-lite"/>
    </source>
</evidence>
<dbReference type="RefSeq" id="WP_139089462.1">
    <property type="nucleotide sequence ID" value="NZ_VDGE01000001.1"/>
</dbReference>
<dbReference type="EMBL" id="VDGE01000001">
    <property type="protein sequence ID" value="TNC78296.1"/>
    <property type="molecule type" value="Genomic_DNA"/>
</dbReference>
<evidence type="ECO:0000256" key="2">
    <source>
        <dbReference type="SAM" id="Phobius"/>
    </source>
</evidence>
<keyword evidence="2" id="KW-1133">Transmembrane helix</keyword>
<proteinExistence type="predicted"/>
<protein>
    <submittedName>
        <fullName evidence="3">Uncharacterized protein</fullName>
    </submittedName>
</protein>
<keyword evidence="2" id="KW-0812">Transmembrane</keyword>